<accession>A0AAD7C0M0</accession>
<organism evidence="1 2">
    <name type="scientific">Mycena rosella</name>
    <name type="common">Pink bonnet</name>
    <name type="synonym">Agaricus rosellus</name>
    <dbReference type="NCBI Taxonomy" id="1033263"/>
    <lineage>
        <taxon>Eukaryota</taxon>
        <taxon>Fungi</taxon>
        <taxon>Dikarya</taxon>
        <taxon>Basidiomycota</taxon>
        <taxon>Agaricomycotina</taxon>
        <taxon>Agaricomycetes</taxon>
        <taxon>Agaricomycetidae</taxon>
        <taxon>Agaricales</taxon>
        <taxon>Marasmiineae</taxon>
        <taxon>Mycenaceae</taxon>
        <taxon>Mycena</taxon>
    </lineage>
</organism>
<dbReference type="Pfam" id="PF20414">
    <property type="entry name" value="DUF6698"/>
    <property type="match status" value="1"/>
</dbReference>
<sequence>MFSTVPDLLDVVKHVYLEIPTKRKQWDLLVKAMQSSARSARTADTNGLKHQLTYALPNPTRDVLAPPILKQESKSDRGVTHSVLRYLILPWDHRLSLPPPAPLRAQPSTDNTEATIAMTVDTLNATGTPAQNEFLKCLVAGTVELKASEFPSFFWEDNSYDPNDLDKGLLRGHLLLRVLRHIWTARGSALCGLDNGEVPAICNARAHGVFVVDPEMIAYAAVQARTMLSTSEWKVRDGPYDYKELFESILKLFADPDDPWAKDTLQWYQRQVFGDATVDDSHTDSASDASSNILAQQSMQSVIPSHHRKSVITSHHRNSVYLFSTVCIPRIIATSIASSVAMTVTNSLEINALSHHRKLCSY</sequence>
<comment type="caution">
    <text evidence="1">The sequence shown here is derived from an EMBL/GenBank/DDBJ whole genome shotgun (WGS) entry which is preliminary data.</text>
</comment>
<evidence type="ECO:0000313" key="1">
    <source>
        <dbReference type="EMBL" id="KAJ7635899.1"/>
    </source>
</evidence>
<dbReference type="EMBL" id="JARKIE010000465">
    <property type="protein sequence ID" value="KAJ7635899.1"/>
    <property type="molecule type" value="Genomic_DNA"/>
</dbReference>
<dbReference type="InterPro" id="IPR046521">
    <property type="entry name" value="DUF6698"/>
</dbReference>
<protein>
    <submittedName>
        <fullName evidence="1">Uncharacterized protein</fullName>
    </submittedName>
</protein>
<proteinExistence type="predicted"/>
<dbReference type="Proteomes" id="UP001221757">
    <property type="component" value="Unassembled WGS sequence"/>
</dbReference>
<evidence type="ECO:0000313" key="2">
    <source>
        <dbReference type="Proteomes" id="UP001221757"/>
    </source>
</evidence>
<keyword evidence="2" id="KW-1185">Reference proteome</keyword>
<name>A0AAD7C0M0_MYCRO</name>
<reference evidence="1" key="1">
    <citation type="submission" date="2023-03" db="EMBL/GenBank/DDBJ databases">
        <title>Massive genome expansion in bonnet fungi (Mycena s.s.) driven by repeated elements and novel gene families across ecological guilds.</title>
        <authorList>
            <consortium name="Lawrence Berkeley National Laboratory"/>
            <person name="Harder C.B."/>
            <person name="Miyauchi S."/>
            <person name="Viragh M."/>
            <person name="Kuo A."/>
            <person name="Thoen E."/>
            <person name="Andreopoulos B."/>
            <person name="Lu D."/>
            <person name="Skrede I."/>
            <person name="Drula E."/>
            <person name="Henrissat B."/>
            <person name="Morin E."/>
            <person name="Kohler A."/>
            <person name="Barry K."/>
            <person name="LaButti K."/>
            <person name="Morin E."/>
            <person name="Salamov A."/>
            <person name="Lipzen A."/>
            <person name="Mereny Z."/>
            <person name="Hegedus B."/>
            <person name="Baldrian P."/>
            <person name="Stursova M."/>
            <person name="Weitz H."/>
            <person name="Taylor A."/>
            <person name="Grigoriev I.V."/>
            <person name="Nagy L.G."/>
            <person name="Martin F."/>
            <person name="Kauserud H."/>
        </authorList>
    </citation>
    <scope>NUCLEOTIDE SEQUENCE</scope>
    <source>
        <strain evidence="1">CBHHK067</strain>
    </source>
</reference>
<gene>
    <name evidence="1" type="ORF">B0H17DRAFT_1217205</name>
</gene>
<dbReference type="AlphaFoldDB" id="A0AAD7C0M0"/>